<organism evidence="1 2">
    <name type="scientific">Botrytis galanthina</name>
    <dbReference type="NCBI Taxonomy" id="278940"/>
    <lineage>
        <taxon>Eukaryota</taxon>
        <taxon>Fungi</taxon>
        <taxon>Dikarya</taxon>
        <taxon>Ascomycota</taxon>
        <taxon>Pezizomycotina</taxon>
        <taxon>Leotiomycetes</taxon>
        <taxon>Helotiales</taxon>
        <taxon>Sclerotiniaceae</taxon>
        <taxon>Botrytis</taxon>
    </lineage>
</organism>
<keyword evidence="2" id="KW-1185">Reference proteome</keyword>
<evidence type="ECO:0000313" key="2">
    <source>
        <dbReference type="Proteomes" id="UP000308671"/>
    </source>
</evidence>
<comment type="caution">
    <text evidence="1">The sequence shown here is derived from an EMBL/GenBank/DDBJ whole genome shotgun (WGS) entry which is preliminary data.</text>
</comment>
<evidence type="ECO:0000313" key="1">
    <source>
        <dbReference type="EMBL" id="THV51654.1"/>
    </source>
</evidence>
<name>A0A4S8RDW6_9HELO</name>
<dbReference type="EMBL" id="PQXL01000103">
    <property type="protein sequence ID" value="THV51654.1"/>
    <property type="molecule type" value="Genomic_DNA"/>
</dbReference>
<sequence>MSRTQFNINSILKHFVKDPEALRLKMAQTNAVIVGNTALHSFDRSIRLQDGMCVIVGKEDDQKAFKRFNCEEEGYTYLEDSSPHISDTLLPWEWPVVPHAHSCCSITETTYLTALLCFPDTSSANYITWNKAYSLFPNSVLRHEALYLPGSHPGYNQMMPRYVKSGWKSLMPSPLEYSRTSSETKKANGKEHYQHVIPDTFRWTGDKHTWTMKHPELPPRLLLDTTRTPKIPDIATELNLSTITTNFCQSYFDFDGPAFCYIESSLYYTTSLKYCYGNTHLNDLAMGKPSFWPYVNNQKQARDKLSLDQTITLPESKPFLRTFLDEDHACGIASLPES</sequence>
<gene>
    <name evidence="1" type="ORF">BGAL_0103g00130</name>
</gene>
<dbReference type="AlphaFoldDB" id="A0A4S8RDW6"/>
<protein>
    <submittedName>
        <fullName evidence="1">Uncharacterized protein</fullName>
    </submittedName>
</protein>
<dbReference type="Proteomes" id="UP000308671">
    <property type="component" value="Unassembled WGS sequence"/>
</dbReference>
<proteinExistence type="predicted"/>
<reference evidence="1 2" key="1">
    <citation type="submission" date="2017-12" db="EMBL/GenBank/DDBJ databases">
        <title>Comparative genomics of Botrytis spp.</title>
        <authorList>
            <person name="Valero-Jimenez C.A."/>
            <person name="Tapia P."/>
            <person name="Veloso J."/>
            <person name="Silva-Moreno E."/>
            <person name="Staats M."/>
            <person name="Valdes J.H."/>
            <person name="Van Kan J.A.L."/>
        </authorList>
    </citation>
    <scope>NUCLEOTIDE SEQUENCE [LARGE SCALE GENOMIC DNA]</scope>
    <source>
        <strain evidence="1 2">MUCL435</strain>
    </source>
</reference>
<dbReference type="OrthoDB" id="3502705at2759"/>
<accession>A0A4S8RDW6</accession>